<gene>
    <name evidence="3" type="ORF">KPH14_009756</name>
</gene>
<proteinExistence type="predicted"/>
<name>A0AAD9RFP0_9HYME</name>
<protein>
    <submittedName>
        <fullName evidence="3">Uncharacterized protein</fullName>
    </submittedName>
</protein>
<keyword evidence="4" id="KW-1185">Reference proteome</keyword>
<evidence type="ECO:0000313" key="3">
    <source>
        <dbReference type="EMBL" id="KAK2578891.1"/>
    </source>
</evidence>
<feature type="compositionally biased region" description="Basic and acidic residues" evidence="1">
    <location>
        <begin position="107"/>
        <end position="150"/>
    </location>
</feature>
<dbReference type="EMBL" id="JAIFRP010000142">
    <property type="protein sequence ID" value="KAK2578891.1"/>
    <property type="molecule type" value="Genomic_DNA"/>
</dbReference>
<organism evidence="3 4">
    <name type="scientific">Odynerus spinipes</name>
    <dbReference type="NCBI Taxonomy" id="1348599"/>
    <lineage>
        <taxon>Eukaryota</taxon>
        <taxon>Metazoa</taxon>
        <taxon>Ecdysozoa</taxon>
        <taxon>Arthropoda</taxon>
        <taxon>Hexapoda</taxon>
        <taxon>Insecta</taxon>
        <taxon>Pterygota</taxon>
        <taxon>Neoptera</taxon>
        <taxon>Endopterygota</taxon>
        <taxon>Hymenoptera</taxon>
        <taxon>Apocrita</taxon>
        <taxon>Aculeata</taxon>
        <taxon>Vespoidea</taxon>
        <taxon>Vespidae</taxon>
        <taxon>Eumeninae</taxon>
        <taxon>Odynerus</taxon>
    </lineage>
</organism>
<evidence type="ECO:0000256" key="1">
    <source>
        <dbReference type="SAM" id="MobiDB-lite"/>
    </source>
</evidence>
<evidence type="ECO:0000256" key="2">
    <source>
        <dbReference type="SAM" id="SignalP"/>
    </source>
</evidence>
<comment type="caution">
    <text evidence="3">The sequence shown here is derived from an EMBL/GenBank/DDBJ whole genome shotgun (WGS) entry which is preliminary data.</text>
</comment>
<dbReference type="Proteomes" id="UP001258017">
    <property type="component" value="Unassembled WGS sequence"/>
</dbReference>
<dbReference type="AlphaFoldDB" id="A0AAD9RFP0"/>
<reference evidence="3" key="1">
    <citation type="submission" date="2021-08" db="EMBL/GenBank/DDBJ databases">
        <authorList>
            <person name="Misof B."/>
            <person name="Oliver O."/>
            <person name="Podsiadlowski L."/>
            <person name="Donath A."/>
            <person name="Peters R."/>
            <person name="Mayer C."/>
            <person name="Rust J."/>
            <person name="Gunkel S."/>
            <person name="Lesny P."/>
            <person name="Martin S."/>
            <person name="Oeyen J.P."/>
            <person name="Petersen M."/>
            <person name="Panagiotis P."/>
            <person name="Wilbrandt J."/>
            <person name="Tanja T."/>
        </authorList>
    </citation>
    <scope>NUCLEOTIDE SEQUENCE</scope>
    <source>
        <strain evidence="3">GBR_01_08_01A</strain>
        <tissue evidence="3">Thorax + abdomen</tissue>
    </source>
</reference>
<evidence type="ECO:0000313" key="4">
    <source>
        <dbReference type="Proteomes" id="UP001258017"/>
    </source>
</evidence>
<accession>A0AAD9RFP0</accession>
<sequence length="272" mass="29610">MSNLINVILASLIAVQFQGMECNPVHAEKEISEVQQNARVFKPDTKEWTHFHHSWGLPHFPSLTSVSSFFQDEDDNDRIATKQRLEELEKNQKEILSLLQKLSEGIPAKKDQSTPKPVDKEPQTPSTLDDKRPTSQPSIEKETATKRIEMETVSSTVPSTAPSTVSSTVPSTVASTTTSTTVTRPPVTETSTAQETAQQPQISSSSEEPQPQKPEQNENTNPNSNFNIGDNQESADTAVGQENSPTDTNSGSIVAFDSDESRKAAGATESSA</sequence>
<feature type="region of interest" description="Disordered" evidence="1">
    <location>
        <begin position="104"/>
        <end position="272"/>
    </location>
</feature>
<feature type="chain" id="PRO_5042230000" evidence="2">
    <location>
        <begin position="23"/>
        <end position="272"/>
    </location>
</feature>
<feature type="compositionally biased region" description="Low complexity" evidence="1">
    <location>
        <begin position="152"/>
        <end position="223"/>
    </location>
</feature>
<keyword evidence="2" id="KW-0732">Signal</keyword>
<feature type="signal peptide" evidence="2">
    <location>
        <begin position="1"/>
        <end position="22"/>
    </location>
</feature>
<feature type="compositionally biased region" description="Polar residues" evidence="1">
    <location>
        <begin position="224"/>
        <end position="252"/>
    </location>
</feature>
<reference evidence="3" key="2">
    <citation type="journal article" date="2023" name="Commun. Biol.">
        <title>Intrasexual cuticular hydrocarbon dimorphism in a wasp sheds light on hydrocarbon biosynthesis genes in Hymenoptera.</title>
        <authorList>
            <person name="Moris V.C."/>
            <person name="Podsiadlowski L."/>
            <person name="Martin S."/>
            <person name="Oeyen J.P."/>
            <person name="Donath A."/>
            <person name="Petersen M."/>
            <person name="Wilbrandt J."/>
            <person name="Misof B."/>
            <person name="Liedtke D."/>
            <person name="Thamm M."/>
            <person name="Scheiner R."/>
            <person name="Schmitt T."/>
            <person name="Niehuis O."/>
        </authorList>
    </citation>
    <scope>NUCLEOTIDE SEQUENCE</scope>
    <source>
        <strain evidence="3">GBR_01_08_01A</strain>
    </source>
</reference>